<keyword evidence="1 2" id="KW-0663">Pyridoxal phosphate</keyword>
<dbReference type="AlphaFoldDB" id="A0A4P6EZW9"/>
<name>A0A4P6EZW9_9MICO</name>
<feature type="modified residue" description="N6-(pyridoxal phosphate)lysine" evidence="2 3">
    <location>
        <position position="40"/>
    </location>
</feature>
<dbReference type="RefSeq" id="WP_129186087.1">
    <property type="nucleotide sequence ID" value="NZ_CP035493.1"/>
</dbReference>
<evidence type="ECO:0000313" key="6">
    <source>
        <dbReference type="EMBL" id="QAY68684.1"/>
    </source>
</evidence>
<dbReference type="Proteomes" id="UP000292118">
    <property type="component" value="Chromosome"/>
</dbReference>
<comment type="similarity">
    <text evidence="2 4">Belongs to the pyridoxal phosphate-binding protein YggS/PROSC family.</text>
</comment>
<dbReference type="KEGG" id="xya:ET471_00350"/>
<evidence type="ECO:0000256" key="4">
    <source>
        <dbReference type="RuleBase" id="RU004514"/>
    </source>
</evidence>
<dbReference type="HAMAP" id="MF_02087">
    <property type="entry name" value="PLP_homeostasis"/>
    <property type="match status" value="1"/>
</dbReference>
<gene>
    <name evidence="6" type="ORF">ET471_00350</name>
</gene>
<protein>
    <recommendedName>
        <fullName evidence="2">Pyridoxal phosphate homeostasis protein</fullName>
        <shortName evidence="2">PLP homeostasis protein</shortName>
    </recommendedName>
</protein>
<accession>A0A4P6EZW9</accession>
<comment type="function">
    <text evidence="2">Pyridoxal 5'-phosphate (PLP)-binding protein, which is involved in PLP homeostasis.</text>
</comment>
<organism evidence="6 7">
    <name type="scientific">Xylanimonas protaetiae</name>
    <dbReference type="NCBI Taxonomy" id="2509457"/>
    <lineage>
        <taxon>Bacteria</taxon>
        <taxon>Bacillati</taxon>
        <taxon>Actinomycetota</taxon>
        <taxon>Actinomycetes</taxon>
        <taxon>Micrococcales</taxon>
        <taxon>Promicromonosporaceae</taxon>
        <taxon>Xylanimonas</taxon>
    </lineage>
</organism>
<evidence type="ECO:0000256" key="2">
    <source>
        <dbReference type="HAMAP-Rule" id="MF_02087"/>
    </source>
</evidence>
<dbReference type="PANTHER" id="PTHR10146">
    <property type="entry name" value="PROLINE SYNTHETASE CO-TRANSCRIBED BACTERIAL HOMOLOG PROTEIN"/>
    <property type="match status" value="1"/>
</dbReference>
<evidence type="ECO:0000313" key="7">
    <source>
        <dbReference type="Proteomes" id="UP000292118"/>
    </source>
</evidence>
<dbReference type="EMBL" id="CP035493">
    <property type="protein sequence ID" value="QAY68684.1"/>
    <property type="molecule type" value="Genomic_DNA"/>
</dbReference>
<dbReference type="InterPro" id="IPR011078">
    <property type="entry name" value="PyrdxlP_homeostasis"/>
</dbReference>
<evidence type="ECO:0000256" key="3">
    <source>
        <dbReference type="PIRSR" id="PIRSR004848-1"/>
    </source>
</evidence>
<dbReference type="Gene3D" id="3.20.20.10">
    <property type="entry name" value="Alanine racemase"/>
    <property type="match status" value="1"/>
</dbReference>
<sequence length="257" mass="25647">MPQPLPGIASRIAAVRARVDDAARAAGRDPREVRVLLATKTQDAATVLEAVAAAAEAGLTGAGPVLVGENRVQELVAKAPALAPLVAAGAVEVHLIGHLQSNKVNPALATASCVESLDSLALAAALSTRCARDGRVLDVMVQVNVSDEASKSGVAPADAAGLAREVAALPGLRLVGFMTIGARPSPAGAPVGARSGDAVVRAGYARLRAIRDEVLAGGAPGTGEARELSMGMTLDLEAAVAEGATLVRVGTGAFGPR</sequence>
<dbReference type="SUPFAM" id="SSF51419">
    <property type="entry name" value="PLP-binding barrel"/>
    <property type="match status" value="1"/>
</dbReference>
<evidence type="ECO:0000259" key="5">
    <source>
        <dbReference type="Pfam" id="PF01168"/>
    </source>
</evidence>
<dbReference type="Pfam" id="PF01168">
    <property type="entry name" value="Ala_racemase_N"/>
    <property type="match status" value="1"/>
</dbReference>
<dbReference type="OrthoDB" id="9804072at2"/>
<comment type="cofactor">
    <cofactor evidence="3">
        <name>pyridoxal 5'-phosphate</name>
        <dbReference type="ChEBI" id="CHEBI:597326"/>
    </cofactor>
</comment>
<dbReference type="GO" id="GO:0030170">
    <property type="term" value="F:pyridoxal phosphate binding"/>
    <property type="evidence" value="ECO:0007669"/>
    <property type="project" value="UniProtKB-UniRule"/>
</dbReference>
<proteinExistence type="inferred from homology"/>
<dbReference type="PANTHER" id="PTHR10146:SF14">
    <property type="entry name" value="PYRIDOXAL PHOSPHATE HOMEOSTASIS PROTEIN"/>
    <property type="match status" value="1"/>
</dbReference>
<dbReference type="InterPro" id="IPR029066">
    <property type="entry name" value="PLP-binding_barrel"/>
</dbReference>
<keyword evidence="7" id="KW-1185">Reference proteome</keyword>
<evidence type="ECO:0000256" key="1">
    <source>
        <dbReference type="ARBA" id="ARBA00022898"/>
    </source>
</evidence>
<dbReference type="PIRSF" id="PIRSF004848">
    <property type="entry name" value="YBL036c_PLPDEIII"/>
    <property type="match status" value="1"/>
</dbReference>
<dbReference type="InterPro" id="IPR001608">
    <property type="entry name" value="Ala_racemase_N"/>
</dbReference>
<feature type="domain" description="Alanine racemase N-terminal" evidence="5">
    <location>
        <begin position="13"/>
        <end position="256"/>
    </location>
</feature>
<reference evidence="6 7" key="1">
    <citation type="submission" date="2019-01" db="EMBL/GenBank/DDBJ databases">
        <title>Genome sequencing of strain FW10M-9.</title>
        <authorList>
            <person name="Heo J."/>
            <person name="Kim S.-J."/>
            <person name="Kim J.-S."/>
            <person name="Hong S.-B."/>
            <person name="Kwon S.-W."/>
        </authorList>
    </citation>
    <scope>NUCLEOTIDE SEQUENCE [LARGE SCALE GENOMIC DNA]</scope>
    <source>
        <strain evidence="6 7">FW10M-9</strain>
    </source>
</reference>